<dbReference type="Gene3D" id="3.40.50.720">
    <property type="entry name" value="NAD(P)-binding Rossmann-like Domain"/>
    <property type="match status" value="1"/>
</dbReference>
<evidence type="ECO:0000313" key="1">
    <source>
        <dbReference type="EMBL" id="TFY60914.1"/>
    </source>
</evidence>
<proteinExistence type="predicted"/>
<dbReference type="EMBL" id="SEKV01000231">
    <property type="protein sequence ID" value="TFY60914.1"/>
    <property type="molecule type" value="Genomic_DNA"/>
</dbReference>
<organism evidence="1 2">
    <name type="scientific">Rhodofomes roseus</name>
    <dbReference type="NCBI Taxonomy" id="34475"/>
    <lineage>
        <taxon>Eukaryota</taxon>
        <taxon>Fungi</taxon>
        <taxon>Dikarya</taxon>
        <taxon>Basidiomycota</taxon>
        <taxon>Agaricomycotina</taxon>
        <taxon>Agaricomycetes</taxon>
        <taxon>Polyporales</taxon>
        <taxon>Rhodofomes</taxon>
    </lineage>
</organism>
<evidence type="ECO:0008006" key="3">
    <source>
        <dbReference type="Google" id="ProtNLM"/>
    </source>
</evidence>
<dbReference type="InterPro" id="IPR002347">
    <property type="entry name" value="SDR_fam"/>
</dbReference>
<dbReference type="AlphaFoldDB" id="A0A4Y9YEE2"/>
<reference evidence="1 2" key="1">
    <citation type="submission" date="2019-01" db="EMBL/GenBank/DDBJ databases">
        <title>Genome sequencing of the rare red list fungi Fomitopsis rosea.</title>
        <authorList>
            <person name="Buettner E."/>
            <person name="Kellner H."/>
        </authorList>
    </citation>
    <scope>NUCLEOTIDE SEQUENCE [LARGE SCALE GENOMIC DNA]</scope>
    <source>
        <strain evidence="1 2">DSM 105464</strain>
    </source>
</reference>
<protein>
    <recommendedName>
        <fullName evidence="3">NAD(P)-binding protein</fullName>
    </recommendedName>
</protein>
<dbReference type="PANTHER" id="PTHR43431">
    <property type="entry name" value="OXIDOREDUCTASE, SHORT CHAIN DEHYDROGENASE/REDUCTASE FAMILY (AFU_ORTHOLOGUE AFUA_5G14000)"/>
    <property type="match status" value="1"/>
</dbReference>
<gene>
    <name evidence="1" type="ORF">EVJ58_g4841</name>
</gene>
<comment type="caution">
    <text evidence="1">The sequence shown here is derived from an EMBL/GenBank/DDBJ whole genome shotgun (WGS) entry which is preliminary data.</text>
</comment>
<name>A0A4Y9YEE2_9APHY</name>
<dbReference type="Pfam" id="PF00106">
    <property type="entry name" value="adh_short"/>
    <property type="match status" value="1"/>
</dbReference>
<dbReference type="STRING" id="34475.A0A4Y9YEE2"/>
<sequence length="277" mass="30428">MSVRPVIVIAGIGNGTGTGAATARVFSKQGYRVALIARNADHLNKFTSELKETGGEAAAFPVKDYSYGAVTSVVEGIRKYQWQTPEKAEIRVALWNAAFGAWKPFLDVTEQEVHDSVEANFVAPFAFSRQIILAFQENELSELGKRGTLLFTGATASWRGNVSTSVFAAGKFAGRALSQSLSKEFGKQNIHVSGFLNSCINSLTDIATIRKAIIDGGILTDRSLSRHSNPEDHKQFAENADIRLDAESIAKSYLYLANQDRSAWTWELDLRPAHEKW</sequence>
<dbReference type="SUPFAM" id="SSF51735">
    <property type="entry name" value="NAD(P)-binding Rossmann-fold domains"/>
    <property type="match status" value="1"/>
</dbReference>
<dbReference type="Proteomes" id="UP000298390">
    <property type="component" value="Unassembled WGS sequence"/>
</dbReference>
<dbReference type="InterPro" id="IPR036291">
    <property type="entry name" value="NAD(P)-bd_dom_sf"/>
</dbReference>
<accession>A0A4Y9YEE2</accession>
<dbReference type="PANTHER" id="PTHR43431:SF7">
    <property type="entry name" value="OXIDOREDUCTASE, SHORT CHAIN DEHYDROGENASE_REDUCTASE FAMILY (AFU_ORTHOLOGUE AFUA_5G14000)"/>
    <property type="match status" value="1"/>
</dbReference>
<evidence type="ECO:0000313" key="2">
    <source>
        <dbReference type="Proteomes" id="UP000298390"/>
    </source>
</evidence>